<dbReference type="PANTHER" id="PTHR46796">
    <property type="entry name" value="HTH-TYPE TRANSCRIPTIONAL ACTIVATOR RHAS-RELATED"/>
    <property type="match status" value="1"/>
</dbReference>
<organism evidence="5 6">
    <name type="scientific">Mesorhizobium robiniae</name>
    <dbReference type="NCBI Taxonomy" id="559315"/>
    <lineage>
        <taxon>Bacteria</taxon>
        <taxon>Pseudomonadati</taxon>
        <taxon>Pseudomonadota</taxon>
        <taxon>Alphaproteobacteria</taxon>
        <taxon>Hyphomicrobiales</taxon>
        <taxon>Phyllobacteriaceae</taxon>
        <taxon>Mesorhizobium</taxon>
    </lineage>
</organism>
<accession>A0ABV2GMR5</accession>
<comment type="caution">
    <text evidence="5">The sequence shown here is derived from an EMBL/GenBank/DDBJ whole genome shotgun (WGS) entry which is preliminary data.</text>
</comment>
<proteinExistence type="predicted"/>
<keyword evidence="1" id="KW-0805">Transcription regulation</keyword>
<dbReference type="InterPro" id="IPR009057">
    <property type="entry name" value="Homeodomain-like_sf"/>
</dbReference>
<dbReference type="InterPro" id="IPR018060">
    <property type="entry name" value="HTH_AraC"/>
</dbReference>
<dbReference type="PANTHER" id="PTHR46796:SF15">
    <property type="entry name" value="BLL1074 PROTEIN"/>
    <property type="match status" value="1"/>
</dbReference>
<evidence type="ECO:0000259" key="4">
    <source>
        <dbReference type="PROSITE" id="PS01124"/>
    </source>
</evidence>
<gene>
    <name evidence="5" type="ORF">ABID19_002622</name>
</gene>
<evidence type="ECO:0000256" key="3">
    <source>
        <dbReference type="ARBA" id="ARBA00023163"/>
    </source>
</evidence>
<dbReference type="Gene3D" id="1.10.10.60">
    <property type="entry name" value="Homeodomain-like"/>
    <property type="match status" value="1"/>
</dbReference>
<dbReference type="EMBL" id="JBEPMC010000004">
    <property type="protein sequence ID" value="MET3579591.1"/>
    <property type="molecule type" value="Genomic_DNA"/>
</dbReference>
<evidence type="ECO:0000313" key="5">
    <source>
        <dbReference type="EMBL" id="MET3579591.1"/>
    </source>
</evidence>
<dbReference type="RefSeq" id="WP_354490986.1">
    <property type="nucleotide sequence ID" value="NZ_JBEPMC010000004.1"/>
</dbReference>
<dbReference type="SUPFAM" id="SSF46689">
    <property type="entry name" value="Homeodomain-like"/>
    <property type="match status" value="1"/>
</dbReference>
<reference evidence="5 6" key="1">
    <citation type="submission" date="2024-06" db="EMBL/GenBank/DDBJ databases">
        <title>Genomic Encyclopedia of Type Strains, Phase IV (KMG-IV): sequencing the most valuable type-strain genomes for metagenomic binning, comparative biology and taxonomic classification.</title>
        <authorList>
            <person name="Goeker M."/>
        </authorList>
    </citation>
    <scope>NUCLEOTIDE SEQUENCE [LARGE SCALE GENOMIC DNA]</scope>
    <source>
        <strain evidence="5 6">DSM 100022</strain>
    </source>
</reference>
<evidence type="ECO:0000313" key="6">
    <source>
        <dbReference type="Proteomes" id="UP001549204"/>
    </source>
</evidence>
<dbReference type="SMART" id="SM00342">
    <property type="entry name" value="HTH_ARAC"/>
    <property type="match status" value="1"/>
</dbReference>
<sequence>MSAKGEDGSNHHSPGLGQFEMMRCAPGLGLHGAVTDICFYRETAPGYFRDVEYASLTVPLVISFAEPFSIGLGKDPSDNDRFASFAAGLYAGPVVIESYGGACCVQVNFTPLGARRFFGLPMSELTDRMVGLDDVLGLEGIALRERLGNARDWSARFAIVEAFVAERLAEARETQAEIAWAYERIIASGGRIRVSSLADRLGWSRKHLLGKFSNAIGVGPKTLSRIVRFNRALGHSKRDKSDWADIAADCGYADQAHLVREFRDLAGETPTTLAVQA</sequence>
<keyword evidence="2" id="KW-0238">DNA-binding</keyword>
<protein>
    <submittedName>
        <fullName evidence="5">AraC-like DNA-binding protein</fullName>
    </submittedName>
</protein>
<dbReference type="PROSITE" id="PS01124">
    <property type="entry name" value="HTH_ARAC_FAMILY_2"/>
    <property type="match status" value="1"/>
</dbReference>
<feature type="domain" description="HTH araC/xylS-type" evidence="4">
    <location>
        <begin position="176"/>
        <end position="276"/>
    </location>
</feature>
<keyword evidence="6" id="KW-1185">Reference proteome</keyword>
<dbReference type="Proteomes" id="UP001549204">
    <property type="component" value="Unassembled WGS sequence"/>
</dbReference>
<dbReference type="Pfam" id="PF12833">
    <property type="entry name" value="HTH_18"/>
    <property type="match status" value="1"/>
</dbReference>
<dbReference type="InterPro" id="IPR050204">
    <property type="entry name" value="AraC_XylS_family_regulators"/>
</dbReference>
<keyword evidence="3" id="KW-0804">Transcription</keyword>
<evidence type="ECO:0000256" key="1">
    <source>
        <dbReference type="ARBA" id="ARBA00023015"/>
    </source>
</evidence>
<name>A0ABV2GMR5_9HYPH</name>
<evidence type="ECO:0000256" key="2">
    <source>
        <dbReference type="ARBA" id="ARBA00023125"/>
    </source>
</evidence>